<evidence type="ECO:0000256" key="7">
    <source>
        <dbReference type="PIRSR" id="PIRSR000149-4"/>
    </source>
</evidence>
<protein>
    <submittedName>
        <fullName evidence="10">Type I glyceraldehyde-3-phosphate dehydrogenase</fullName>
    </submittedName>
</protein>
<evidence type="ECO:0000256" key="2">
    <source>
        <dbReference type="ARBA" id="ARBA00007406"/>
    </source>
</evidence>
<keyword evidence="6" id="KW-0547">Nucleotide-binding</keyword>
<dbReference type="Gene3D" id="3.30.360.10">
    <property type="entry name" value="Dihydrodipicolinate Reductase, domain 2"/>
    <property type="match status" value="1"/>
</dbReference>
<dbReference type="InterPro" id="IPR020829">
    <property type="entry name" value="GlycerAld_3-P_DH_cat"/>
</dbReference>
<feature type="binding site" evidence="6">
    <location>
        <position position="313"/>
    </location>
    <ligand>
        <name>NAD(+)</name>
        <dbReference type="ChEBI" id="CHEBI:57540"/>
    </ligand>
</feature>
<dbReference type="GO" id="GO:0005737">
    <property type="term" value="C:cytoplasm"/>
    <property type="evidence" value="ECO:0007669"/>
    <property type="project" value="UniProtKB-SubCell"/>
</dbReference>
<name>A0A4Q4Z9A7_9ACTN</name>
<reference evidence="10 11" key="1">
    <citation type="submission" date="2019-01" db="EMBL/GenBank/DDBJ databases">
        <title>Nocardioides guangzhouensis sp. nov., an actinobacterium isolated from soil.</title>
        <authorList>
            <person name="Fu Y."/>
            <person name="Cai Y."/>
            <person name="Lin Z."/>
            <person name="Chen P."/>
        </authorList>
    </citation>
    <scope>NUCLEOTIDE SEQUENCE [LARGE SCALE GENOMIC DNA]</scope>
    <source>
        <strain evidence="10 11">130</strain>
    </source>
</reference>
<dbReference type="OrthoDB" id="9803304at2"/>
<proteinExistence type="inferred from homology"/>
<gene>
    <name evidence="10" type="ORF">EKO23_15845</name>
</gene>
<evidence type="ECO:0000256" key="3">
    <source>
        <dbReference type="ARBA" id="ARBA00023002"/>
    </source>
</evidence>
<feature type="binding site" evidence="6">
    <location>
        <position position="119"/>
    </location>
    <ligand>
        <name>NAD(+)</name>
        <dbReference type="ChEBI" id="CHEBI:57540"/>
    </ligand>
</feature>
<dbReference type="PRINTS" id="PR00078">
    <property type="entry name" value="G3PDHDRGNASE"/>
</dbReference>
<dbReference type="SUPFAM" id="SSF51735">
    <property type="entry name" value="NAD(P)-binding Rossmann-fold domains"/>
    <property type="match status" value="1"/>
</dbReference>
<feature type="binding site" evidence="6">
    <location>
        <begin position="11"/>
        <end position="12"/>
    </location>
    <ligand>
        <name>NAD(+)</name>
        <dbReference type="ChEBI" id="CHEBI:57540"/>
    </ligand>
</feature>
<evidence type="ECO:0000256" key="6">
    <source>
        <dbReference type="PIRSR" id="PIRSR000149-3"/>
    </source>
</evidence>
<comment type="similarity">
    <text evidence="2 8">Belongs to the glyceraldehyde-3-phosphate dehydrogenase family.</text>
</comment>
<dbReference type="EMBL" id="SDKM01000023">
    <property type="protein sequence ID" value="RYP84487.1"/>
    <property type="molecule type" value="Genomic_DNA"/>
</dbReference>
<keyword evidence="11" id="KW-1185">Reference proteome</keyword>
<dbReference type="CDD" id="cd05214">
    <property type="entry name" value="GAPDH_I_N"/>
    <property type="match status" value="1"/>
</dbReference>
<dbReference type="SUPFAM" id="SSF55347">
    <property type="entry name" value="Glyceraldehyde-3-phosphate dehydrogenase-like, C-terminal domain"/>
    <property type="match status" value="1"/>
</dbReference>
<feature type="site" description="Activates thiol group during catalysis" evidence="7">
    <location>
        <position position="176"/>
    </location>
</feature>
<dbReference type="Pfam" id="PF02800">
    <property type="entry name" value="Gp_dh_C"/>
    <property type="match status" value="1"/>
</dbReference>
<dbReference type="InterPro" id="IPR020828">
    <property type="entry name" value="GlycerAld_3-P_DH_NAD(P)-bd"/>
</dbReference>
<feature type="binding site" evidence="5">
    <location>
        <position position="179"/>
    </location>
    <ligand>
        <name>D-glyceraldehyde 3-phosphate</name>
        <dbReference type="ChEBI" id="CHEBI:59776"/>
    </ligand>
</feature>
<keyword evidence="6" id="KW-0520">NAD</keyword>
<dbReference type="SMART" id="SM00846">
    <property type="entry name" value="Gp_dh_N"/>
    <property type="match status" value="1"/>
</dbReference>
<dbReference type="InterPro" id="IPR036291">
    <property type="entry name" value="NAD(P)-bd_dom_sf"/>
</dbReference>
<dbReference type="InterPro" id="IPR020830">
    <property type="entry name" value="GlycerAld_3-P_DH_AS"/>
</dbReference>
<feature type="binding site" evidence="5">
    <location>
        <begin position="207"/>
        <end position="208"/>
    </location>
    <ligand>
        <name>D-glyceraldehyde 3-phosphate</name>
        <dbReference type="ChEBI" id="CHEBI:59776"/>
    </ligand>
</feature>
<dbReference type="FunFam" id="3.40.50.720:FF:000001">
    <property type="entry name" value="Glyceraldehyde-3-phosphate dehydrogenase"/>
    <property type="match status" value="1"/>
</dbReference>
<comment type="caution">
    <text evidence="10">The sequence shown here is derived from an EMBL/GenBank/DDBJ whole genome shotgun (WGS) entry which is preliminary data.</text>
</comment>
<organism evidence="10 11">
    <name type="scientific">Nocardioides guangzhouensis</name>
    <dbReference type="NCBI Taxonomy" id="2497878"/>
    <lineage>
        <taxon>Bacteria</taxon>
        <taxon>Bacillati</taxon>
        <taxon>Actinomycetota</taxon>
        <taxon>Actinomycetes</taxon>
        <taxon>Propionibacteriales</taxon>
        <taxon>Nocardioidaceae</taxon>
        <taxon>Nocardioides</taxon>
    </lineage>
</organism>
<comment type="subcellular location">
    <subcellularLocation>
        <location evidence="1">Cytoplasm</location>
    </subcellularLocation>
</comment>
<dbReference type="RefSeq" id="WP_134719006.1">
    <property type="nucleotide sequence ID" value="NZ_SDKM01000023.1"/>
</dbReference>
<evidence type="ECO:0000313" key="11">
    <source>
        <dbReference type="Proteomes" id="UP000295198"/>
    </source>
</evidence>
<dbReference type="PANTHER" id="PTHR43148">
    <property type="entry name" value="GLYCERALDEHYDE-3-PHOSPHATE DEHYDROGENASE 2"/>
    <property type="match status" value="1"/>
</dbReference>
<dbReference type="PROSITE" id="PS00071">
    <property type="entry name" value="GAPDH"/>
    <property type="match status" value="1"/>
</dbReference>
<dbReference type="FunFam" id="3.30.360.10:FF:000002">
    <property type="entry name" value="Glyceraldehyde-3-phosphate dehydrogenase"/>
    <property type="match status" value="1"/>
</dbReference>
<sequence length="335" mass="36068">MNKVAINGLGRIGRAALKLLVESDDLDLVAVNDLADAENLAYLLNFDTVYGRYRSVVRSEGNTLVVDGRRIPVFSEADPADLPWRKLEVDVALECTGEFRHEKDLAKHITAGASFVLLSAPTTSDGRIPTIVHGVNAVNEACMISCASCTTNCIAPLMEVARRRLGAERAVMTTVHAYTAHQHMVDGPSRSFRQGRAGAANLVPTSTGAAQAIVQAIPELAGRFDGIAIRVPIPVGSIADVVFSTGHPRTAAQVNDVFRQEAESARYAGILGVSESPLVSADIIGDPRAAIVDLDLTRVVDGSLVKVMAWYDNEWGFTNQMIREVRAILGLARRR</sequence>
<dbReference type="CDD" id="cd18126">
    <property type="entry name" value="GAPDH_I_C"/>
    <property type="match status" value="1"/>
</dbReference>
<feature type="domain" description="Glyceraldehyde 3-phosphate dehydrogenase NAD(P) binding" evidence="9">
    <location>
        <begin position="2"/>
        <end position="149"/>
    </location>
</feature>
<feature type="binding site" evidence="6">
    <location>
        <position position="33"/>
    </location>
    <ligand>
        <name>NAD(+)</name>
        <dbReference type="ChEBI" id="CHEBI:57540"/>
    </ligand>
</feature>
<evidence type="ECO:0000313" key="10">
    <source>
        <dbReference type="EMBL" id="RYP84487.1"/>
    </source>
</evidence>
<dbReference type="InterPro" id="IPR020831">
    <property type="entry name" value="GlycerAld/Erythrose_P_DH"/>
</dbReference>
<dbReference type="Pfam" id="PF00044">
    <property type="entry name" value="Gp_dh_N"/>
    <property type="match status" value="1"/>
</dbReference>
<feature type="binding site" evidence="5">
    <location>
        <position position="230"/>
    </location>
    <ligand>
        <name>D-glyceraldehyde 3-phosphate</name>
        <dbReference type="ChEBI" id="CHEBI:59776"/>
    </ligand>
</feature>
<evidence type="ECO:0000256" key="1">
    <source>
        <dbReference type="ARBA" id="ARBA00004496"/>
    </source>
</evidence>
<dbReference type="GO" id="GO:0051287">
    <property type="term" value="F:NAD binding"/>
    <property type="evidence" value="ECO:0007669"/>
    <property type="project" value="InterPro"/>
</dbReference>
<evidence type="ECO:0000256" key="4">
    <source>
        <dbReference type="PIRSR" id="PIRSR000149-1"/>
    </source>
</evidence>
<feature type="active site" description="Nucleophile" evidence="4">
    <location>
        <position position="149"/>
    </location>
</feature>
<feature type="binding site" evidence="5">
    <location>
        <begin position="148"/>
        <end position="150"/>
    </location>
    <ligand>
        <name>D-glyceraldehyde 3-phosphate</name>
        <dbReference type="ChEBI" id="CHEBI:59776"/>
    </ligand>
</feature>
<dbReference type="GO" id="GO:0004365">
    <property type="term" value="F:glyceraldehyde-3-phosphate dehydrogenase (NAD+) (phosphorylating) activity"/>
    <property type="evidence" value="ECO:0007669"/>
    <property type="project" value="UniProtKB-ARBA"/>
</dbReference>
<dbReference type="PIRSF" id="PIRSF000149">
    <property type="entry name" value="GAP_DH"/>
    <property type="match status" value="1"/>
</dbReference>
<evidence type="ECO:0000256" key="5">
    <source>
        <dbReference type="PIRSR" id="PIRSR000149-2"/>
    </source>
</evidence>
<evidence type="ECO:0000256" key="8">
    <source>
        <dbReference type="RuleBase" id="RU000397"/>
    </source>
</evidence>
<dbReference type="Proteomes" id="UP000295198">
    <property type="component" value="Unassembled WGS sequence"/>
</dbReference>
<keyword evidence="3" id="KW-0560">Oxidoreductase</keyword>
<dbReference type="Gene3D" id="3.40.50.720">
    <property type="entry name" value="NAD(P)-binding Rossmann-like Domain"/>
    <property type="match status" value="1"/>
</dbReference>
<dbReference type="AlphaFoldDB" id="A0A4Q4Z9A7"/>
<evidence type="ECO:0000259" key="9">
    <source>
        <dbReference type="SMART" id="SM00846"/>
    </source>
</evidence>
<accession>A0A4Q4Z9A7</accession>